<evidence type="ECO:0000313" key="5">
    <source>
        <dbReference type="EMBL" id="HDL89963.1"/>
    </source>
</evidence>
<gene>
    <name evidence="5" type="ORF">ENG14_03570</name>
</gene>
<keyword evidence="3" id="KW-0238">DNA-binding</keyword>
<dbReference type="PANTHER" id="PTHR30408">
    <property type="entry name" value="TYPE-1 RESTRICTION ENZYME ECOKI SPECIFICITY PROTEIN"/>
    <property type="match status" value="1"/>
</dbReference>
<dbReference type="Proteomes" id="UP000886355">
    <property type="component" value="Unassembled WGS sequence"/>
</dbReference>
<evidence type="ECO:0000256" key="3">
    <source>
        <dbReference type="ARBA" id="ARBA00023125"/>
    </source>
</evidence>
<dbReference type="Pfam" id="PF01420">
    <property type="entry name" value="Methylase_S"/>
    <property type="match status" value="1"/>
</dbReference>
<sequence>MEVKPGYKQTEVGVIPEDWEVKRIGDFTDCTAGGTPSTKVPNYWGGDIRWMRSGELHLKEVDEVEGRITEEGLRNSSTKIVPENCILIGLAGQGKTRGTVAINRIPLCTNQSIAAIFPNKSFVPKYLFHNLNSRYKQFRELSSGEGGRGGLNLTLIKSMYVPLPPTLTEQTAIATALSDADALIQSLERLIAKKRDVKQGAMQELLTGKKRLPGFGEGKGYKQTEIGVIPEDWLVKTIAEIAPLQRGFDLPTTQLKEGSYPVVYSNVMSTLNCRIESR</sequence>
<evidence type="ECO:0000256" key="1">
    <source>
        <dbReference type="ARBA" id="ARBA00010923"/>
    </source>
</evidence>
<accession>A0A7C0WTM3</accession>
<dbReference type="Gene3D" id="3.90.220.20">
    <property type="entry name" value="DNA methylase specificity domains"/>
    <property type="match status" value="2"/>
</dbReference>
<dbReference type="SUPFAM" id="SSF116734">
    <property type="entry name" value="DNA methylase specificity domain"/>
    <property type="match status" value="2"/>
</dbReference>
<evidence type="ECO:0000256" key="2">
    <source>
        <dbReference type="ARBA" id="ARBA00022747"/>
    </source>
</evidence>
<name>A0A7C0WTM3_9BACT</name>
<keyword evidence="5" id="KW-0378">Hydrolase</keyword>
<comment type="similarity">
    <text evidence="1">Belongs to the type-I restriction system S methylase family.</text>
</comment>
<keyword evidence="2" id="KW-0680">Restriction system</keyword>
<dbReference type="CDD" id="cd17294">
    <property type="entry name" value="RMtype1_S_MmaC7ORF19P_TRD1-CR1_like"/>
    <property type="match status" value="1"/>
</dbReference>
<dbReference type="GO" id="GO:0004519">
    <property type="term" value="F:endonuclease activity"/>
    <property type="evidence" value="ECO:0007669"/>
    <property type="project" value="UniProtKB-KW"/>
</dbReference>
<organism evidence="5">
    <name type="scientific">Thermodesulforhabdus norvegica</name>
    <dbReference type="NCBI Taxonomy" id="39841"/>
    <lineage>
        <taxon>Bacteria</taxon>
        <taxon>Pseudomonadati</taxon>
        <taxon>Thermodesulfobacteriota</taxon>
        <taxon>Syntrophobacteria</taxon>
        <taxon>Syntrophobacterales</taxon>
        <taxon>Thermodesulforhabdaceae</taxon>
        <taxon>Thermodesulforhabdus</taxon>
    </lineage>
</organism>
<dbReference type="Gene3D" id="1.10.287.1120">
    <property type="entry name" value="Bipartite methylase S protein"/>
    <property type="match status" value="1"/>
</dbReference>
<feature type="domain" description="Type I restriction modification DNA specificity" evidence="4">
    <location>
        <begin position="16"/>
        <end position="191"/>
    </location>
</feature>
<dbReference type="PANTHER" id="PTHR30408:SF12">
    <property type="entry name" value="TYPE I RESTRICTION ENZYME MJAVIII SPECIFICITY SUBUNIT"/>
    <property type="match status" value="1"/>
</dbReference>
<dbReference type="GO" id="GO:0009307">
    <property type="term" value="P:DNA restriction-modification system"/>
    <property type="evidence" value="ECO:0007669"/>
    <property type="project" value="UniProtKB-KW"/>
</dbReference>
<dbReference type="GO" id="GO:0003677">
    <property type="term" value="F:DNA binding"/>
    <property type="evidence" value="ECO:0007669"/>
    <property type="project" value="UniProtKB-KW"/>
</dbReference>
<reference evidence="5" key="1">
    <citation type="journal article" date="2020" name="mSystems">
        <title>Genome- and Community-Level Interaction Insights into Carbon Utilization and Element Cycling Functions of Hydrothermarchaeota in Hydrothermal Sediment.</title>
        <authorList>
            <person name="Zhou Z."/>
            <person name="Liu Y."/>
            <person name="Xu W."/>
            <person name="Pan J."/>
            <person name="Luo Z.H."/>
            <person name="Li M."/>
        </authorList>
    </citation>
    <scope>NUCLEOTIDE SEQUENCE [LARGE SCALE GENOMIC DNA]</scope>
    <source>
        <strain evidence="5">HyVt-19</strain>
    </source>
</reference>
<proteinExistence type="inferred from homology"/>
<dbReference type="EMBL" id="DQZW01000168">
    <property type="protein sequence ID" value="HDL89963.1"/>
    <property type="molecule type" value="Genomic_DNA"/>
</dbReference>
<dbReference type="InterPro" id="IPR052021">
    <property type="entry name" value="Type-I_RS_S_subunit"/>
</dbReference>
<keyword evidence="5" id="KW-0255">Endonuclease</keyword>
<dbReference type="InterPro" id="IPR000055">
    <property type="entry name" value="Restrct_endonuc_typeI_TRD"/>
</dbReference>
<comment type="caution">
    <text evidence="5">The sequence shown here is derived from an EMBL/GenBank/DDBJ whole genome shotgun (WGS) entry which is preliminary data.</text>
</comment>
<evidence type="ECO:0000259" key="4">
    <source>
        <dbReference type="Pfam" id="PF01420"/>
    </source>
</evidence>
<keyword evidence="5" id="KW-0540">Nuclease</keyword>
<dbReference type="AlphaFoldDB" id="A0A7C0WTM3"/>
<protein>
    <submittedName>
        <fullName evidence="5">Restriction endonuclease subunit S</fullName>
    </submittedName>
</protein>
<dbReference type="InterPro" id="IPR044946">
    <property type="entry name" value="Restrct_endonuc_typeI_TRD_sf"/>
</dbReference>